<sequence length="412" mass="47135">MELSIDPQRSISNPFPNTLLHYVRFPNSSTESSIVPKRSHFLTVKFQDTYGFNVEGNVDDVNVLNEVRERVREQGGVWWALELRKGPNWYLQPKISSNYQGIITVASLSPSVFTNTLVLKKLVRKGIPPKLRPRLWFFLSGAAKKRSMVPAGYYNDLICAIEGRVTPATEQIDHDLPRTFPGHPWLDTPEKQASLRRILVAYSFRDSDVGYCQGLNFVAALLLLVMKTEEDAFWILAVLLENVLVNDCYTWNLSGCHVDQRVFKDLLAKKCPRISAHLEVVEFDVTLVATEWFLCLFSKTLPSETTMRVWDILFNEGAKVLFHVALAIFKMVEEELLSTTHICEVMSLLHKTTHHLFDPSKLLQVAFDKIGSMTENLITKQRKKQEPAVLAELDQRFKRLNPLKTDDDEKGK</sequence>
<comment type="caution">
    <text evidence="2">The sequence shown here is derived from an EMBL/GenBank/DDBJ whole genome shotgun (WGS) entry which is preliminary data.</text>
</comment>
<dbReference type="InterPro" id="IPR000195">
    <property type="entry name" value="Rab-GAP-TBC_dom"/>
</dbReference>
<accession>A0A0K9NTC3</accession>
<dbReference type="OMA" id="YVFNFYP"/>
<proteinExistence type="predicted"/>
<feature type="domain" description="Rab-GAP TBC" evidence="1">
    <location>
        <begin position="126"/>
        <end position="317"/>
    </location>
</feature>
<reference evidence="3" key="1">
    <citation type="journal article" date="2016" name="Nature">
        <title>The genome of the seagrass Zostera marina reveals angiosperm adaptation to the sea.</title>
        <authorList>
            <person name="Olsen J.L."/>
            <person name="Rouze P."/>
            <person name="Verhelst B."/>
            <person name="Lin Y.-C."/>
            <person name="Bayer T."/>
            <person name="Collen J."/>
            <person name="Dattolo E."/>
            <person name="De Paoli E."/>
            <person name="Dittami S."/>
            <person name="Maumus F."/>
            <person name="Michel G."/>
            <person name="Kersting A."/>
            <person name="Lauritano C."/>
            <person name="Lohaus R."/>
            <person name="Toepel M."/>
            <person name="Tonon T."/>
            <person name="Vanneste K."/>
            <person name="Amirebrahimi M."/>
            <person name="Brakel J."/>
            <person name="Bostroem C."/>
            <person name="Chovatia M."/>
            <person name="Grimwood J."/>
            <person name="Jenkins J.W."/>
            <person name="Jueterbock A."/>
            <person name="Mraz A."/>
            <person name="Stam W.T."/>
            <person name="Tice H."/>
            <person name="Bornberg-Bauer E."/>
            <person name="Green P.J."/>
            <person name="Pearson G.A."/>
            <person name="Procaccini G."/>
            <person name="Duarte C.M."/>
            <person name="Schmutz J."/>
            <person name="Reusch T.B.H."/>
            <person name="Van de Peer Y."/>
        </authorList>
    </citation>
    <scope>NUCLEOTIDE SEQUENCE [LARGE SCALE GENOMIC DNA]</scope>
    <source>
        <strain evidence="3">cv. Finnish</strain>
    </source>
</reference>
<evidence type="ECO:0000259" key="1">
    <source>
        <dbReference type="PROSITE" id="PS50086"/>
    </source>
</evidence>
<dbReference type="PANTHER" id="PTHR47219">
    <property type="entry name" value="RAB GTPASE-ACTIVATING PROTEIN 1-LIKE"/>
    <property type="match status" value="1"/>
</dbReference>
<dbReference type="PROSITE" id="PS50086">
    <property type="entry name" value="TBC_RABGAP"/>
    <property type="match status" value="1"/>
</dbReference>
<dbReference type="PANTHER" id="PTHR47219:SF20">
    <property type="entry name" value="TBC1 DOMAIN FAMILY MEMBER 2B"/>
    <property type="match status" value="1"/>
</dbReference>
<dbReference type="Gene3D" id="1.10.472.80">
    <property type="entry name" value="Ypt/Rab-GAP domain of gyp1p, domain 3"/>
    <property type="match status" value="1"/>
</dbReference>
<dbReference type="Gene3D" id="1.10.8.270">
    <property type="entry name" value="putative rabgap domain of human tbc1 domain family member 14 like domains"/>
    <property type="match status" value="1"/>
</dbReference>
<evidence type="ECO:0000313" key="2">
    <source>
        <dbReference type="EMBL" id="KMZ59185.1"/>
    </source>
</evidence>
<dbReference type="Proteomes" id="UP000036987">
    <property type="component" value="Unassembled WGS sequence"/>
</dbReference>
<dbReference type="InterPro" id="IPR050302">
    <property type="entry name" value="Rab_GAP_TBC_domain"/>
</dbReference>
<dbReference type="Gene3D" id="1.10.10.750">
    <property type="entry name" value="Ypt/Rab-GAP domain of gyp1p, domain 1"/>
    <property type="match status" value="1"/>
</dbReference>
<gene>
    <name evidence="2" type="ORF">ZOSMA_6G01160</name>
</gene>
<protein>
    <submittedName>
        <fullName evidence="2">TBC1 domain family member 2B</fullName>
    </submittedName>
</protein>
<dbReference type="InterPro" id="IPR035969">
    <property type="entry name" value="Rab-GAP_TBC_sf"/>
</dbReference>
<dbReference type="EMBL" id="LFYR01001803">
    <property type="protein sequence ID" value="KMZ59185.1"/>
    <property type="molecule type" value="Genomic_DNA"/>
</dbReference>
<dbReference type="GO" id="GO:0005096">
    <property type="term" value="F:GTPase activator activity"/>
    <property type="evidence" value="ECO:0000318"/>
    <property type="project" value="GO_Central"/>
</dbReference>
<evidence type="ECO:0000313" key="3">
    <source>
        <dbReference type="Proteomes" id="UP000036987"/>
    </source>
</evidence>
<dbReference type="FunFam" id="1.10.472.80:FF:000040">
    <property type="entry name" value="TBC1 domain family member 2A"/>
    <property type="match status" value="1"/>
</dbReference>
<keyword evidence="3" id="KW-1185">Reference proteome</keyword>
<dbReference type="FunFam" id="1.10.8.270:FF:000016">
    <property type="entry name" value="TBC1 domain family member 2A"/>
    <property type="match status" value="1"/>
</dbReference>
<dbReference type="AlphaFoldDB" id="A0A0K9NTC3"/>
<dbReference type="SUPFAM" id="SSF47923">
    <property type="entry name" value="Ypt/Rab-GAP domain of gyp1p"/>
    <property type="match status" value="2"/>
</dbReference>
<dbReference type="SMART" id="SM00164">
    <property type="entry name" value="TBC"/>
    <property type="match status" value="1"/>
</dbReference>
<dbReference type="OrthoDB" id="294251at2759"/>
<dbReference type="Pfam" id="PF00566">
    <property type="entry name" value="RabGAP-TBC"/>
    <property type="match status" value="1"/>
</dbReference>
<organism evidence="2 3">
    <name type="scientific">Zostera marina</name>
    <name type="common">Eelgrass</name>
    <dbReference type="NCBI Taxonomy" id="29655"/>
    <lineage>
        <taxon>Eukaryota</taxon>
        <taxon>Viridiplantae</taxon>
        <taxon>Streptophyta</taxon>
        <taxon>Embryophyta</taxon>
        <taxon>Tracheophyta</taxon>
        <taxon>Spermatophyta</taxon>
        <taxon>Magnoliopsida</taxon>
        <taxon>Liliopsida</taxon>
        <taxon>Zosteraceae</taxon>
        <taxon>Zostera</taxon>
    </lineage>
</organism>
<name>A0A0K9NTC3_ZOSMR</name>
<dbReference type="STRING" id="29655.A0A0K9NTC3"/>